<dbReference type="PANTHER" id="PTHR18939">
    <property type="entry name" value="RIBOSOME BINDING PROTEIN-1"/>
    <property type="match status" value="1"/>
</dbReference>
<evidence type="ECO:0008006" key="6">
    <source>
        <dbReference type="Google" id="ProtNLM"/>
    </source>
</evidence>
<accession>A0AAV6UAS0</accession>
<feature type="compositionally biased region" description="Basic and acidic residues" evidence="2">
    <location>
        <begin position="105"/>
        <end position="133"/>
    </location>
</feature>
<feature type="compositionally biased region" description="Basic and acidic residues" evidence="2">
    <location>
        <begin position="200"/>
        <end position="234"/>
    </location>
</feature>
<dbReference type="GO" id="GO:0005789">
    <property type="term" value="C:endoplasmic reticulum membrane"/>
    <property type="evidence" value="ECO:0007669"/>
    <property type="project" value="TreeGrafter"/>
</dbReference>
<keyword evidence="5" id="KW-1185">Reference proteome</keyword>
<dbReference type="AlphaFoldDB" id="A0AAV6UAS0"/>
<evidence type="ECO:0000313" key="4">
    <source>
        <dbReference type="EMBL" id="KAG8181249.1"/>
    </source>
</evidence>
<dbReference type="InterPro" id="IPR040248">
    <property type="entry name" value="RRBP1"/>
</dbReference>
<feature type="compositionally biased region" description="Basic residues" evidence="2">
    <location>
        <begin position="92"/>
        <end position="104"/>
    </location>
</feature>
<reference evidence="4 5" key="1">
    <citation type="journal article" date="2022" name="Nat. Ecol. Evol.">
        <title>A masculinizing supergene underlies an exaggerated male reproductive morph in a spider.</title>
        <authorList>
            <person name="Hendrickx F."/>
            <person name="De Corte Z."/>
            <person name="Sonet G."/>
            <person name="Van Belleghem S.M."/>
            <person name="Kostlbacher S."/>
            <person name="Vangestel C."/>
        </authorList>
    </citation>
    <scope>NUCLEOTIDE SEQUENCE [LARGE SCALE GENOMIC DNA]</scope>
    <source>
        <strain evidence="4">W744_W776</strain>
    </source>
</reference>
<feature type="coiled-coil region" evidence="1">
    <location>
        <begin position="861"/>
        <end position="975"/>
    </location>
</feature>
<sequence>MPIVKHFAMIFHSILEDLNLWMHNTADWFNSSTSAMDVQTAVICGGVFVFSALVVYLISVFGMRERTYEEAMEEQRRRNQEAVQQKSEKVKKEKKFRKWGKRSKEKNDEEKSPSVSQDDTKTVSEDNEGKGEAEANSSSGQNVEVKETSSKKRLRQRKMIMIEKEDCSQPISSSDDSDNMPHLGNSPVTKQPPMEAMKSTSDKSTEAKEDFKQEALDETSEHHSAFRDKSEGTDALKAIRKSPSKKSKKSSKADHVDFTTEFREGNEARVLSFIKSNQLSEEEVQHILEVLGSKHKINEKKKSEISALKKIIQEKEDALRSEQKQSQSASDRIQDLLQELTEARAQASSNEKSLRDALHHEQQEIKSLHVMMQRKRDQYGSEMSALQAKMQQVKAKMKEEHALALQRMQEEQMQSMGRMEAEKMQRSQIEINRLQHEIEQLRGSRDKYETHQAAMQQGQEDLRRQIQQLEQHIEQLLSSHQEEEYSYKQRISELSNKLQQAESARSGMVQELQGAQSVCSGLEVDNAGLRQRLEDAKHQMKGSEQDLLQLQSRLEESNRQQRDLANCLEKMRDEVRDLSNFKREQLQIIQTLKKENEVLVSQANQRILENVEQAHQNGVASDKARQKEIDDLEANVKEKEKHLQRILQELEHCKCEISSLAKELESQKKTSKDLKDKNSELISMLQTSEKKLQEVIKNAETKVQEAQKKADNSTKEMQNRLNEQIKEVENSLRESYSKELKSVQQEAEIAKKEAEEKLSKSEAEANIRLEEFQESLYERLNLLNSEAEAKVKEAIKEKEKVEEKMQCIIGCIKHFLQRVFPTLDAPDSLEIEGSLTNYEAEVRSYIEGLKEEDKNHDSKDLENMMKKLATASEEKATLEAQIQCYKSVLVDTESVLQNLQNNIENEEKKWQLELTSKDEMLQEVQNKNQDLKKENNTLRTSLEQFQGLKEALFEIEELRVKLQKEESEKKLLLQKIGSIQESVSTNVPIPVPENGVLELSEINSNNMPNKSEKKKKKKKGAAGKK</sequence>
<gene>
    <name evidence="4" type="ORF">JTE90_013024</name>
</gene>
<protein>
    <recommendedName>
        <fullName evidence="6">Kinectin</fullName>
    </recommendedName>
</protein>
<dbReference type="Proteomes" id="UP000827092">
    <property type="component" value="Unassembled WGS sequence"/>
</dbReference>
<keyword evidence="3" id="KW-0472">Membrane</keyword>
<feature type="region of interest" description="Disordered" evidence="2">
    <location>
        <begin position="1000"/>
        <end position="1025"/>
    </location>
</feature>
<dbReference type="Gene3D" id="1.10.287.1490">
    <property type="match status" value="1"/>
</dbReference>
<proteinExistence type="predicted"/>
<evidence type="ECO:0000256" key="2">
    <source>
        <dbReference type="SAM" id="MobiDB-lite"/>
    </source>
</evidence>
<feature type="compositionally biased region" description="Basic residues" evidence="2">
    <location>
        <begin position="1012"/>
        <end position="1025"/>
    </location>
</feature>
<evidence type="ECO:0000256" key="3">
    <source>
        <dbReference type="SAM" id="Phobius"/>
    </source>
</evidence>
<dbReference type="EMBL" id="JAFNEN010000525">
    <property type="protein sequence ID" value="KAG8181249.1"/>
    <property type="molecule type" value="Genomic_DNA"/>
</dbReference>
<feature type="transmembrane region" description="Helical" evidence="3">
    <location>
        <begin position="38"/>
        <end position="58"/>
    </location>
</feature>
<comment type="caution">
    <text evidence="4">The sequence shown here is derived from an EMBL/GenBank/DDBJ whole genome shotgun (WGS) entry which is preliminary data.</text>
</comment>
<organism evidence="4 5">
    <name type="scientific">Oedothorax gibbosus</name>
    <dbReference type="NCBI Taxonomy" id="931172"/>
    <lineage>
        <taxon>Eukaryota</taxon>
        <taxon>Metazoa</taxon>
        <taxon>Ecdysozoa</taxon>
        <taxon>Arthropoda</taxon>
        <taxon>Chelicerata</taxon>
        <taxon>Arachnida</taxon>
        <taxon>Araneae</taxon>
        <taxon>Araneomorphae</taxon>
        <taxon>Entelegynae</taxon>
        <taxon>Araneoidea</taxon>
        <taxon>Linyphiidae</taxon>
        <taxon>Erigoninae</taxon>
        <taxon>Oedothorax</taxon>
    </lineage>
</organism>
<dbReference type="PANTHER" id="PTHR18939:SF4">
    <property type="entry name" value="RIBOSOME-BINDING PROTEIN 1"/>
    <property type="match status" value="1"/>
</dbReference>
<feature type="region of interest" description="Disordered" evidence="2">
    <location>
        <begin position="79"/>
        <end position="255"/>
    </location>
</feature>
<evidence type="ECO:0000256" key="1">
    <source>
        <dbReference type="SAM" id="Coils"/>
    </source>
</evidence>
<name>A0AAV6UAS0_9ARAC</name>
<keyword evidence="3" id="KW-0812">Transmembrane</keyword>
<evidence type="ECO:0000313" key="5">
    <source>
        <dbReference type="Proteomes" id="UP000827092"/>
    </source>
</evidence>
<feature type="coiled-coil region" evidence="1">
    <location>
        <begin position="298"/>
        <end position="574"/>
    </location>
</feature>
<keyword evidence="3" id="KW-1133">Transmembrane helix</keyword>
<feature type="compositionally biased region" description="Basic and acidic residues" evidence="2">
    <location>
        <begin position="79"/>
        <end position="91"/>
    </location>
</feature>
<feature type="compositionally biased region" description="Basic residues" evidence="2">
    <location>
        <begin position="238"/>
        <end position="250"/>
    </location>
</feature>
<keyword evidence="1" id="KW-0175">Coiled coil</keyword>
<feature type="coiled-coil region" evidence="1">
    <location>
        <begin position="629"/>
        <end position="804"/>
    </location>
</feature>